<name>A0A067MED5_BOTB1</name>
<dbReference type="Proteomes" id="UP000027195">
    <property type="component" value="Unassembled WGS sequence"/>
</dbReference>
<organism evidence="1 2">
    <name type="scientific">Botryobasidium botryosum (strain FD-172 SS1)</name>
    <dbReference type="NCBI Taxonomy" id="930990"/>
    <lineage>
        <taxon>Eukaryota</taxon>
        <taxon>Fungi</taxon>
        <taxon>Dikarya</taxon>
        <taxon>Basidiomycota</taxon>
        <taxon>Agaricomycotina</taxon>
        <taxon>Agaricomycetes</taxon>
        <taxon>Cantharellales</taxon>
        <taxon>Botryobasidiaceae</taxon>
        <taxon>Botryobasidium</taxon>
    </lineage>
</organism>
<dbReference type="InParanoid" id="A0A067MED5"/>
<gene>
    <name evidence="1" type="ORF">BOTBODRAFT_640476</name>
</gene>
<sequence length="323" mass="35166">MRELWKVRPAQIPPLGEKEGRGEGIASRAGTGVSGLLKIKERIAVRVLSSYGVSRRDSQKAGVVEVIRFPCVDTRTHPRATLTHPQVTSTQLLLSHPLAPSQPNLSTRLPQSSCCHPSPDSRKALHALRKARNGLQSPDLVTCVIALGYTLSTWHQVEALAAKVESQCVDIADFKTYMTTNWKVGGNQKDAIGCIIRDLIVDPTCHSYMELWATQAQPLLGLHQGGWPNQRSTHVHCGKHTPSIEFSRKSIAFVLTFGAHFVAGYINNLFKADAELYGVAGSYLLKIVGRHLYDTSPLFADPAAAAKTVPASFSAVPSCLDDL</sequence>
<protein>
    <submittedName>
        <fullName evidence="1">Uncharacterized protein</fullName>
    </submittedName>
</protein>
<dbReference type="OrthoDB" id="10683938at2759"/>
<accession>A0A067MED5</accession>
<keyword evidence="2" id="KW-1185">Reference proteome</keyword>
<evidence type="ECO:0000313" key="2">
    <source>
        <dbReference type="Proteomes" id="UP000027195"/>
    </source>
</evidence>
<proteinExistence type="predicted"/>
<evidence type="ECO:0000313" key="1">
    <source>
        <dbReference type="EMBL" id="KDQ10247.1"/>
    </source>
</evidence>
<reference evidence="2" key="1">
    <citation type="journal article" date="2014" name="Proc. Natl. Acad. Sci. U.S.A.">
        <title>Extensive sampling of basidiomycete genomes demonstrates inadequacy of the white-rot/brown-rot paradigm for wood decay fungi.</title>
        <authorList>
            <person name="Riley R."/>
            <person name="Salamov A.A."/>
            <person name="Brown D.W."/>
            <person name="Nagy L.G."/>
            <person name="Floudas D."/>
            <person name="Held B.W."/>
            <person name="Levasseur A."/>
            <person name="Lombard V."/>
            <person name="Morin E."/>
            <person name="Otillar R."/>
            <person name="Lindquist E.A."/>
            <person name="Sun H."/>
            <person name="LaButti K.M."/>
            <person name="Schmutz J."/>
            <person name="Jabbour D."/>
            <person name="Luo H."/>
            <person name="Baker S.E."/>
            <person name="Pisabarro A.G."/>
            <person name="Walton J.D."/>
            <person name="Blanchette R.A."/>
            <person name="Henrissat B."/>
            <person name="Martin F."/>
            <person name="Cullen D."/>
            <person name="Hibbett D.S."/>
            <person name="Grigoriev I.V."/>
        </authorList>
    </citation>
    <scope>NUCLEOTIDE SEQUENCE [LARGE SCALE GENOMIC DNA]</scope>
    <source>
        <strain evidence="2">FD-172 SS1</strain>
    </source>
</reference>
<dbReference type="HOGENOM" id="CLU_860492_0_0_1"/>
<dbReference type="AlphaFoldDB" id="A0A067MED5"/>
<dbReference type="EMBL" id="KL198069">
    <property type="protein sequence ID" value="KDQ10247.1"/>
    <property type="molecule type" value="Genomic_DNA"/>
</dbReference>